<name>A0A444J3U5_9BACT</name>
<gene>
    <name evidence="1" type="ORF">H206_05642</name>
</gene>
<dbReference type="EMBL" id="MTKO01000026">
    <property type="protein sequence ID" value="RWX47772.1"/>
    <property type="molecule type" value="Genomic_DNA"/>
</dbReference>
<protein>
    <submittedName>
        <fullName evidence="1">Uncharacterized protein</fullName>
    </submittedName>
</protein>
<sequence>MAIATLTVSLSATVIAEIASDRVVPVPLNAPLVAPVTVISEAARPVGSSSNVSVNDVVVVVPVVPLADRPLNAISFNSATSSAKPARI</sequence>
<dbReference type="AlphaFoldDB" id="A0A444J3U5"/>
<dbReference type="Proteomes" id="UP000287853">
    <property type="component" value="Unassembled WGS sequence"/>
</dbReference>
<organism evidence="1 2">
    <name type="scientific">Candidatus Electrothrix aarhusensis</name>
    <dbReference type="NCBI Taxonomy" id="1859131"/>
    <lineage>
        <taxon>Bacteria</taxon>
        <taxon>Pseudomonadati</taxon>
        <taxon>Thermodesulfobacteriota</taxon>
        <taxon>Desulfobulbia</taxon>
        <taxon>Desulfobulbales</taxon>
        <taxon>Desulfobulbaceae</taxon>
        <taxon>Candidatus Electrothrix</taxon>
    </lineage>
</organism>
<evidence type="ECO:0000313" key="2">
    <source>
        <dbReference type="Proteomes" id="UP000287853"/>
    </source>
</evidence>
<keyword evidence="2" id="KW-1185">Reference proteome</keyword>
<comment type="caution">
    <text evidence="1">The sequence shown here is derived from an EMBL/GenBank/DDBJ whole genome shotgun (WGS) entry which is preliminary data.</text>
</comment>
<accession>A0A444J3U5</accession>
<proteinExistence type="predicted"/>
<evidence type="ECO:0000313" key="1">
    <source>
        <dbReference type="EMBL" id="RWX47772.1"/>
    </source>
</evidence>
<reference evidence="1 2" key="1">
    <citation type="submission" date="2017-01" db="EMBL/GenBank/DDBJ databases">
        <title>The cable genome- insights into the physiology and evolution of filamentous bacteria capable of sulfide oxidation via long distance electron transfer.</title>
        <authorList>
            <person name="Schreiber L."/>
            <person name="Bjerg J.T."/>
            <person name="Boggild A."/>
            <person name="Van De Vossenberg J."/>
            <person name="Meysman F."/>
            <person name="Nielsen L.P."/>
            <person name="Schramm A."/>
            <person name="Kjeldsen K.U."/>
        </authorList>
    </citation>
    <scope>NUCLEOTIDE SEQUENCE [LARGE SCALE GENOMIC DNA]</scope>
    <source>
        <strain evidence="1">MCF</strain>
    </source>
</reference>